<accession>A0A9W6SHS9</accession>
<sequence length="295" mass="31308">MTDFEIRTATEDYDPQMVAVFREAFPALVINTGSLAHSRATVGGYGALIAFRDGEAVGVGTTGYPAWSAQREGSISLGVLPDARRAGIGSALLERLVAHHRADGGGAMRAAVRNAEFLAWAEKRGWRPGRTSRVSRCELSELPPAPDVPADVRIVPLSEVADLRAVHTADALATSDIPGNPVGPIPFEGWRDFLLTDPRMDTGLSLVAYIGEDVAAMTYIHRAGERVNSAFTGTHPGHRGRGLATLLKALALHGAAGAGATVAFTNNDSKNAPMLAVNTRLGYRPFVEMTTVQLD</sequence>
<evidence type="ECO:0000259" key="3">
    <source>
        <dbReference type="PROSITE" id="PS51186"/>
    </source>
</evidence>
<dbReference type="Gene3D" id="3.40.630.30">
    <property type="match status" value="1"/>
</dbReference>
<keyword evidence="1" id="KW-0808">Transferase</keyword>
<dbReference type="InterPro" id="IPR016181">
    <property type="entry name" value="Acyl_CoA_acyltransferase"/>
</dbReference>
<dbReference type="AlphaFoldDB" id="A0A9W6SHS9"/>
<feature type="domain" description="N-acetyltransferase" evidence="3">
    <location>
        <begin position="4"/>
        <end position="149"/>
    </location>
</feature>
<dbReference type="RefSeq" id="WP_285661380.1">
    <property type="nucleotide sequence ID" value="NZ_BSTX01000001.1"/>
</dbReference>
<gene>
    <name evidence="4" type="ORF">Afil01_10040</name>
</gene>
<dbReference type="SUPFAM" id="SSF55729">
    <property type="entry name" value="Acyl-CoA N-acyltransferases (Nat)"/>
    <property type="match status" value="2"/>
</dbReference>
<reference evidence="4" key="1">
    <citation type="submission" date="2023-03" db="EMBL/GenBank/DDBJ databases">
        <title>Actinorhabdospora filicis NBRC 111898.</title>
        <authorList>
            <person name="Ichikawa N."/>
            <person name="Sato H."/>
            <person name="Tonouchi N."/>
        </authorList>
    </citation>
    <scope>NUCLEOTIDE SEQUENCE</scope>
    <source>
        <strain evidence="4">NBRC 111898</strain>
    </source>
</reference>
<keyword evidence="2" id="KW-0012">Acyltransferase</keyword>
<dbReference type="CDD" id="cd04301">
    <property type="entry name" value="NAT_SF"/>
    <property type="match status" value="1"/>
</dbReference>
<feature type="domain" description="N-acetyltransferase" evidence="3">
    <location>
        <begin position="161"/>
        <end position="295"/>
    </location>
</feature>
<proteinExistence type="predicted"/>
<evidence type="ECO:0000256" key="1">
    <source>
        <dbReference type="ARBA" id="ARBA00022679"/>
    </source>
</evidence>
<dbReference type="Proteomes" id="UP001165079">
    <property type="component" value="Unassembled WGS sequence"/>
</dbReference>
<evidence type="ECO:0000313" key="5">
    <source>
        <dbReference type="Proteomes" id="UP001165079"/>
    </source>
</evidence>
<dbReference type="GO" id="GO:0016747">
    <property type="term" value="F:acyltransferase activity, transferring groups other than amino-acyl groups"/>
    <property type="evidence" value="ECO:0007669"/>
    <property type="project" value="InterPro"/>
</dbReference>
<dbReference type="InterPro" id="IPR050832">
    <property type="entry name" value="Bact_Acetyltransf"/>
</dbReference>
<comment type="caution">
    <text evidence="4">The sequence shown here is derived from an EMBL/GenBank/DDBJ whole genome shotgun (WGS) entry which is preliminary data.</text>
</comment>
<evidence type="ECO:0000256" key="2">
    <source>
        <dbReference type="ARBA" id="ARBA00023315"/>
    </source>
</evidence>
<evidence type="ECO:0000313" key="4">
    <source>
        <dbReference type="EMBL" id="GLZ76197.1"/>
    </source>
</evidence>
<dbReference type="EMBL" id="BSTX01000001">
    <property type="protein sequence ID" value="GLZ76197.1"/>
    <property type="molecule type" value="Genomic_DNA"/>
</dbReference>
<dbReference type="PANTHER" id="PTHR43877">
    <property type="entry name" value="AMINOALKYLPHOSPHONATE N-ACETYLTRANSFERASE-RELATED-RELATED"/>
    <property type="match status" value="1"/>
</dbReference>
<organism evidence="4 5">
    <name type="scientific">Actinorhabdospora filicis</name>
    <dbReference type="NCBI Taxonomy" id="1785913"/>
    <lineage>
        <taxon>Bacteria</taxon>
        <taxon>Bacillati</taxon>
        <taxon>Actinomycetota</taxon>
        <taxon>Actinomycetes</taxon>
        <taxon>Micromonosporales</taxon>
        <taxon>Micromonosporaceae</taxon>
        <taxon>Actinorhabdospora</taxon>
    </lineage>
</organism>
<dbReference type="Pfam" id="PF00583">
    <property type="entry name" value="Acetyltransf_1"/>
    <property type="match status" value="1"/>
</dbReference>
<dbReference type="InterPro" id="IPR000182">
    <property type="entry name" value="GNAT_dom"/>
</dbReference>
<name>A0A9W6SHS9_9ACTN</name>
<dbReference type="PROSITE" id="PS51186">
    <property type="entry name" value="GNAT"/>
    <property type="match status" value="2"/>
</dbReference>
<keyword evidence="5" id="KW-1185">Reference proteome</keyword>
<protein>
    <submittedName>
        <fullName evidence="4">Phosphinothricin acetyltransferase</fullName>
    </submittedName>
</protein>